<evidence type="ECO:0008006" key="4">
    <source>
        <dbReference type="Google" id="ProtNLM"/>
    </source>
</evidence>
<accession>A0ABP0C3Z4</accession>
<protein>
    <recommendedName>
        <fullName evidence="4">BTB domain transcription factor</fullName>
    </recommendedName>
</protein>
<feature type="region of interest" description="Disordered" evidence="1">
    <location>
        <begin position="1"/>
        <end position="113"/>
    </location>
</feature>
<keyword evidence="3" id="KW-1185">Reference proteome</keyword>
<reference evidence="2 3" key="1">
    <citation type="submission" date="2024-01" db="EMBL/GenBank/DDBJ databases">
        <authorList>
            <person name="Allen C."/>
            <person name="Tagirdzhanova G."/>
        </authorList>
    </citation>
    <scope>NUCLEOTIDE SEQUENCE [LARGE SCALE GENOMIC DNA]</scope>
</reference>
<comment type="caution">
    <text evidence="2">The sequence shown here is derived from an EMBL/GenBank/DDBJ whole genome shotgun (WGS) entry which is preliminary data.</text>
</comment>
<dbReference type="Proteomes" id="UP001642405">
    <property type="component" value="Unassembled WGS sequence"/>
</dbReference>
<gene>
    <name evidence="2" type="ORF">SCUCBS95973_006185</name>
</gene>
<evidence type="ECO:0000313" key="3">
    <source>
        <dbReference type="Proteomes" id="UP001642405"/>
    </source>
</evidence>
<feature type="compositionally biased region" description="Basic and acidic residues" evidence="1">
    <location>
        <begin position="64"/>
        <end position="77"/>
    </location>
</feature>
<dbReference type="PANTHER" id="PTHR34776:SF1">
    <property type="entry name" value="F17F16.3 PROTEIN"/>
    <property type="match status" value="1"/>
</dbReference>
<evidence type="ECO:0000313" key="2">
    <source>
        <dbReference type="EMBL" id="CAK7226395.1"/>
    </source>
</evidence>
<feature type="compositionally biased region" description="Basic and acidic residues" evidence="1">
    <location>
        <begin position="89"/>
        <end position="113"/>
    </location>
</feature>
<organism evidence="2 3">
    <name type="scientific">Sporothrix curviconia</name>
    <dbReference type="NCBI Taxonomy" id="1260050"/>
    <lineage>
        <taxon>Eukaryota</taxon>
        <taxon>Fungi</taxon>
        <taxon>Dikarya</taxon>
        <taxon>Ascomycota</taxon>
        <taxon>Pezizomycotina</taxon>
        <taxon>Sordariomycetes</taxon>
        <taxon>Sordariomycetidae</taxon>
        <taxon>Ophiostomatales</taxon>
        <taxon>Ophiostomataceae</taxon>
        <taxon>Sporothrix</taxon>
    </lineage>
</organism>
<sequence>MVETKHGSHTDGAVAETATPAKAVKTEESEKPSRKDETTNEAETEPVDVKPSVEEPGSANATAGDKHDRSRSPEDDRKRHKKEATIAGIKKEEDTEDKTQDKTQGKADDDGAPRVLEKGTIYFFFRARINIDDPQSLDDVARTYIILKPQATGAGESNSSSGHCRLLALPKKVLPRTGRDRFMAFVLKADASYTELQNEFLTGSEPGPQADGDSTDQSEKHYPAATAFGEGVYAIIGTGRESHLAYVLSLPEQLGAVQKQLGLTSKQGCFIVSAKNPAFPMPGGAKMVGGGPDYPKELKESFRSLRWAPLRPEHIAYANSHLLLIGESKGTDSVFTDDQGGRELSAELEELADDDINRMRRLGSTEAEAVFASLHAKGQAEGQPELAKTFG</sequence>
<feature type="compositionally biased region" description="Basic and acidic residues" evidence="1">
    <location>
        <begin position="24"/>
        <end position="38"/>
    </location>
</feature>
<name>A0ABP0C3Z4_9PEZI</name>
<dbReference type="EMBL" id="CAWUHB010000036">
    <property type="protein sequence ID" value="CAK7226395.1"/>
    <property type="molecule type" value="Genomic_DNA"/>
</dbReference>
<evidence type="ECO:0000256" key="1">
    <source>
        <dbReference type="SAM" id="MobiDB-lite"/>
    </source>
</evidence>
<dbReference type="PANTHER" id="PTHR34776">
    <property type="entry name" value="F17F16.3 PROTEIN"/>
    <property type="match status" value="1"/>
</dbReference>
<proteinExistence type="predicted"/>